<gene>
    <name evidence="4" type="ORF">L613_002700000230</name>
</gene>
<dbReference type="InterPro" id="IPR025746">
    <property type="entry name" value="PilX_N_dom"/>
</dbReference>
<keyword evidence="1" id="KW-0472">Membrane</keyword>
<dbReference type="Proteomes" id="UP000321583">
    <property type="component" value="Unassembled WGS sequence"/>
</dbReference>
<evidence type="ECO:0000313" key="5">
    <source>
        <dbReference type="Proteomes" id="UP000321583"/>
    </source>
</evidence>
<dbReference type="InterPro" id="IPR025205">
    <property type="entry name" value="PilX/PilW_C"/>
</dbReference>
<evidence type="ECO:0000259" key="2">
    <source>
        <dbReference type="Pfam" id="PF13681"/>
    </source>
</evidence>
<feature type="transmembrane region" description="Helical" evidence="1">
    <location>
        <begin position="12"/>
        <end position="34"/>
    </location>
</feature>
<name>A0A562DLK8_9GAMM</name>
<accession>A0A562DLK8</accession>
<keyword evidence="1" id="KW-1133">Transmembrane helix</keyword>
<feature type="domain" description="Type 4 fimbrial biogenesis protein PilX N-terminal" evidence="3">
    <location>
        <begin position="12"/>
        <end position="62"/>
    </location>
</feature>
<feature type="domain" description="PilX/PilW C-terminal" evidence="2">
    <location>
        <begin position="116"/>
        <end position="207"/>
    </location>
</feature>
<evidence type="ECO:0000256" key="1">
    <source>
        <dbReference type="SAM" id="Phobius"/>
    </source>
</evidence>
<comment type="caution">
    <text evidence="4">The sequence shown here is derived from an EMBL/GenBank/DDBJ whole genome shotgun (WGS) entry which is preliminary data.</text>
</comment>
<keyword evidence="1" id="KW-0812">Transmembrane</keyword>
<dbReference type="Pfam" id="PF13681">
    <property type="entry name" value="PilX"/>
    <property type="match status" value="1"/>
</dbReference>
<dbReference type="AlphaFoldDB" id="A0A562DLK8"/>
<evidence type="ECO:0000313" key="4">
    <source>
        <dbReference type="EMBL" id="TWH10403.1"/>
    </source>
</evidence>
<dbReference type="Pfam" id="PF14341">
    <property type="entry name" value="PilX_N"/>
    <property type="match status" value="1"/>
</dbReference>
<evidence type="ECO:0000259" key="3">
    <source>
        <dbReference type="Pfam" id="PF14341"/>
    </source>
</evidence>
<keyword evidence="5" id="KW-1185">Reference proteome</keyword>
<dbReference type="EMBL" id="VLJS01000055">
    <property type="protein sequence ID" value="TWH10403.1"/>
    <property type="molecule type" value="Genomic_DNA"/>
</dbReference>
<organism evidence="4 5">
    <name type="scientific">Pseudoxanthomonas taiwanensis J19</name>
    <dbReference type="NCBI Taxonomy" id="935569"/>
    <lineage>
        <taxon>Bacteria</taxon>
        <taxon>Pseudomonadati</taxon>
        <taxon>Pseudomonadota</taxon>
        <taxon>Gammaproteobacteria</taxon>
        <taxon>Lysobacterales</taxon>
        <taxon>Lysobacteraceae</taxon>
        <taxon>Pseudoxanthomonas</taxon>
    </lineage>
</organism>
<dbReference type="OrthoDB" id="5801860at2"/>
<sequence>MKQPLAFPPRQRGASLVVVLVLLLVMTLLGLAVLRGTLLEERMSANMFDRSLAFQQAESALREAEEKVRAAVVANGNGWVIGIKCGNDPAKGGITGIDDSKCGMPATAYTGGTTCTGSSLTSDCWFNATDQLGTGNKSAGAPQYYVQYMGLRDSHDELGLGSSAGSMQYGGGGGSVVQEAMYRIFARSHNPSTNGDRAVVVLQANVVAK</sequence>
<proteinExistence type="predicted"/>
<reference evidence="4 5" key="1">
    <citation type="submission" date="2019-07" db="EMBL/GenBank/DDBJ databases">
        <title>Genome sequencing of lignin-degrading bacterial isolates.</title>
        <authorList>
            <person name="Gladden J."/>
        </authorList>
    </citation>
    <scope>NUCLEOTIDE SEQUENCE [LARGE SCALE GENOMIC DNA]</scope>
    <source>
        <strain evidence="4 5">J19</strain>
    </source>
</reference>
<dbReference type="RefSeq" id="WP_028915830.1">
    <property type="nucleotide sequence ID" value="NZ_VLJS01000055.1"/>
</dbReference>
<protein>
    <submittedName>
        <fullName evidence="4">Type IV pilus assembly protein PilX</fullName>
    </submittedName>
</protein>